<dbReference type="GO" id="GO:0016987">
    <property type="term" value="F:sigma factor activity"/>
    <property type="evidence" value="ECO:0007669"/>
    <property type="project" value="UniProtKB-KW"/>
</dbReference>
<evidence type="ECO:0000256" key="4">
    <source>
        <dbReference type="ARBA" id="ARBA00023125"/>
    </source>
</evidence>
<dbReference type="Pfam" id="PF08281">
    <property type="entry name" value="Sigma70_r4_2"/>
    <property type="match status" value="1"/>
</dbReference>
<keyword evidence="4" id="KW-0238">DNA-binding</keyword>
<evidence type="ECO:0000259" key="7">
    <source>
        <dbReference type="Pfam" id="PF08281"/>
    </source>
</evidence>
<comment type="caution">
    <text evidence="8">The sequence shown here is derived from an EMBL/GenBank/DDBJ whole genome shotgun (WGS) entry which is preliminary data.</text>
</comment>
<name>A0A502E6C2_9MYCO</name>
<keyword evidence="9" id="KW-1185">Reference proteome</keyword>
<dbReference type="NCBIfam" id="TIGR02937">
    <property type="entry name" value="sigma70-ECF"/>
    <property type="match status" value="1"/>
</dbReference>
<gene>
    <name evidence="8" type="ORF">EAH80_16655</name>
</gene>
<dbReference type="InterPro" id="IPR007627">
    <property type="entry name" value="RNA_pol_sigma70_r2"/>
</dbReference>
<evidence type="ECO:0000313" key="8">
    <source>
        <dbReference type="EMBL" id="TPG33037.1"/>
    </source>
</evidence>
<evidence type="ECO:0000256" key="1">
    <source>
        <dbReference type="ARBA" id="ARBA00010641"/>
    </source>
</evidence>
<dbReference type="InterPro" id="IPR013249">
    <property type="entry name" value="RNA_pol_sigma70_r4_t2"/>
</dbReference>
<dbReference type="GO" id="GO:0003677">
    <property type="term" value="F:DNA binding"/>
    <property type="evidence" value="ECO:0007669"/>
    <property type="project" value="UniProtKB-KW"/>
</dbReference>
<evidence type="ECO:0000259" key="6">
    <source>
        <dbReference type="Pfam" id="PF04542"/>
    </source>
</evidence>
<dbReference type="InterPro" id="IPR013324">
    <property type="entry name" value="RNA_pol_sigma_r3/r4-like"/>
</dbReference>
<keyword evidence="2" id="KW-0805">Transcription regulation</keyword>
<proteinExistence type="inferred from homology"/>
<dbReference type="GO" id="GO:0006352">
    <property type="term" value="P:DNA-templated transcription initiation"/>
    <property type="evidence" value="ECO:0007669"/>
    <property type="project" value="InterPro"/>
</dbReference>
<dbReference type="Gene3D" id="1.10.1740.10">
    <property type="match status" value="1"/>
</dbReference>
<sequence>MPSSRADVEGGCVTVATGGDGIAEAGEGALLTAASLGDREAFEVVVHRYGPALHRYARRLVANEADVADVVQATFIAAWRQLGTFRGGSSLKTWLFAICSHKITDNYRIKRAQPIDDQLLEAMPASQRSGDPFTAASNTAFLGALEAALAELPYRQRASWVLREIESMTFPDIGKTLDVSPDAARGHHFRATATLRTRLKRWQ</sequence>
<feature type="domain" description="RNA polymerase sigma-70 region 2" evidence="6">
    <location>
        <begin position="46"/>
        <end position="110"/>
    </location>
</feature>
<keyword evidence="3" id="KW-0731">Sigma factor</keyword>
<dbReference type="Gene3D" id="1.10.10.10">
    <property type="entry name" value="Winged helix-like DNA-binding domain superfamily/Winged helix DNA-binding domain"/>
    <property type="match status" value="1"/>
</dbReference>
<comment type="similarity">
    <text evidence="1">Belongs to the sigma-70 factor family. ECF subfamily.</text>
</comment>
<accession>A0A502E6C2</accession>
<dbReference type="InterPro" id="IPR014284">
    <property type="entry name" value="RNA_pol_sigma-70_dom"/>
</dbReference>
<dbReference type="SUPFAM" id="SSF88659">
    <property type="entry name" value="Sigma3 and sigma4 domains of RNA polymerase sigma factors"/>
    <property type="match status" value="1"/>
</dbReference>
<organism evidence="8 9">
    <name type="scientific">Mycolicibacterium hodleri</name>
    <dbReference type="NCBI Taxonomy" id="49897"/>
    <lineage>
        <taxon>Bacteria</taxon>
        <taxon>Bacillati</taxon>
        <taxon>Actinomycetota</taxon>
        <taxon>Actinomycetes</taxon>
        <taxon>Mycobacteriales</taxon>
        <taxon>Mycobacteriaceae</taxon>
        <taxon>Mycolicibacterium</taxon>
    </lineage>
</organism>
<dbReference type="OrthoDB" id="5244716at2"/>
<evidence type="ECO:0000313" key="9">
    <source>
        <dbReference type="Proteomes" id="UP000320095"/>
    </source>
</evidence>
<dbReference type="AlphaFoldDB" id="A0A502E6C2"/>
<protein>
    <submittedName>
        <fullName evidence="8">Sigma-70 family RNA polymerase sigma factor</fullName>
    </submittedName>
</protein>
<dbReference type="PANTHER" id="PTHR43133">
    <property type="entry name" value="RNA POLYMERASE ECF-TYPE SIGMA FACTO"/>
    <property type="match status" value="1"/>
</dbReference>
<dbReference type="Pfam" id="PF04542">
    <property type="entry name" value="Sigma70_r2"/>
    <property type="match status" value="1"/>
</dbReference>
<dbReference type="PANTHER" id="PTHR43133:SF8">
    <property type="entry name" value="RNA POLYMERASE SIGMA FACTOR HI_1459-RELATED"/>
    <property type="match status" value="1"/>
</dbReference>
<evidence type="ECO:0000256" key="2">
    <source>
        <dbReference type="ARBA" id="ARBA00023015"/>
    </source>
</evidence>
<keyword evidence="5" id="KW-0804">Transcription</keyword>
<dbReference type="SUPFAM" id="SSF88946">
    <property type="entry name" value="Sigma2 domain of RNA polymerase sigma factors"/>
    <property type="match status" value="1"/>
</dbReference>
<feature type="domain" description="RNA polymerase sigma factor 70 region 4 type 2" evidence="7">
    <location>
        <begin position="143"/>
        <end position="192"/>
    </location>
</feature>
<dbReference type="InterPro" id="IPR039425">
    <property type="entry name" value="RNA_pol_sigma-70-like"/>
</dbReference>
<reference evidence="8 9" key="1">
    <citation type="journal article" date="2019" name="Environ. Microbiol.">
        <title>Species interactions and distinct microbial communities in high Arctic permafrost affected cryosols are associated with the CH4 and CO2 gas fluxes.</title>
        <authorList>
            <person name="Altshuler I."/>
            <person name="Hamel J."/>
            <person name="Turney S."/>
            <person name="Magnuson E."/>
            <person name="Levesque R."/>
            <person name="Greer C."/>
            <person name="Whyte L.G."/>
        </authorList>
    </citation>
    <scope>NUCLEOTIDE SEQUENCE [LARGE SCALE GENOMIC DNA]</scope>
    <source>
        <strain evidence="8 9">S5.20</strain>
    </source>
</reference>
<dbReference type="EMBL" id="RCZG01000006">
    <property type="protein sequence ID" value="TPG33037.1"/>
    <property type="molecule type" value="Genomic_DNA"/>
</dbReference>
<evidence type="ECO:0000256" key="5">
    <source>
        <dbReference type="ARBA" id="ARBA00023163"/>
    </source>
</evidence>
<evidence type="ECO:0000256" key="3">
    <source>
        <dbReference type="ARBA" id="ARBA00023082"/>
    </source>
</evidence>
<dbReference type="InterPro" id="IPR036388">
    <property type="entry name" value="WH-like_DNA-bd_sf"/>
</dbReference>
<dbReference type="InterPro" id="IPR013325">
    <property type="entry name" value="RNA_pol_sigma_r2"/>
</dbReference>
<dbReference type="Proteomes" id="UP000320095">
    <property type="component" value="Unassembled WGS sequence"/>
</dbReference>